<evidence type="ECO:0000313" key="1">
    <source>
        <dbReference type="EMBL" id="RLU26059.1"/>
    </source>
</evidence>
<dbReference type="AlphaFoldDB" id="A0A3L8E1J2"/>
<sequence>MVEEIVRNELKSIKEELEILEESIHLRMEVKTSNTQKSYAAAAAKKKKESIIIVKPKKHKENEDTRKQVKDRIDITNMAVGITKLRKRNNGTLIMGCDSASGMEKLKATVQDKMGSDYDIKEPRGIKPKMKVINIGEEEMALEEGSLIEIIMKQNKIDGTKEGFYMKLIKKITKEGSKEHRQLRRGMINGSLLLEMDEETHELILRREKINIGWKKCLVLNYFDVKRCFKCWSFYHIAKNCTRQEICHKCAGEHKISECKTTKRRCVNCMHKMKTYNLRISDEHDALSKDCPTYLKTIEEAKKRIVGDLE</sequence>
<reference evidence="1" key="1">
    <citation type="journal article" date="2018" name="Genome Res.">
        <title>The genomic architecture and molecular evolution of ant odorant receptors.</title>
        <authorList>
            <person name="McKenzie S.K."/>
            <person name="Kronauer D.J.C."/>
        </authorList>
    </citation>
    <scope>NUCLEOTIDE SEQUENCE [LARGE SCALE GENOMIC DNA]</scope>
    <source>
        <strain evidence="1">Clonal line C1</strain>
    </source>
</reference>
<dbReference type="Proteomes" id="UP000279307">
    <property type="component" value="Chromosome 2"/>
</dbReference>
<organism evidence="1">
    <name type="scientific">Ooceraea biroi</name>
    <name type="common">Clonal raider ant</name>
    <name type="synonym">Cerapachys biroi</name>
    <dbReference type="NCBI Taxonomy" id="2015173"/>
    <lineage>
        <taxon>Eukaryota</taxon>
        <taxon>Metazoa</taxon>
        <taxon>Ecdysozoa</taxon>
        <taxon>Arthropoda</taxon>
        <taxon>Hexapoda</taxon>
        <taxon>Insecta</taxon>
        <taxon>Pterygota</taxon>
        <taxon>Neoptera</taxon>
        <taxon>Endopterygota</taxon>
        <taxon>Hymenoptera</taxon>
        <taxon>Apocrita</taxon>
        <taxon>Aculeata</taxon>
        <taxon>Formicoidea</taxon>
        <taxon>Formicidae</taxon>
        <taxon>Dorylinae</taxon>
        <taxon>Ooceraea</taxon>
    </lineage>
</organism>
<comment type="caution">
    <text evidence="1">The sequence shown here is derived from an EMBL/GenBank/DDBJ whole genome shotgun (WGS) entry which is preliminary data.</text>
</comment>
<protein>
    <recommendedName>
        <fullName evidence="2">CCHC-type domain-containing protein</fullName>
    </recommendedName>
</protein>
<accession>A0A3L8E1J2</accession>
<evidence type="ECO:0008006" key="2">
    <source>
        <dbReference type="Google" id="ProtNLM"/>
    </source>
</evidence>
<dbReference type="OrthoDB" id="7554073at2759"/>
<reference evidence="1" key="2">
    <citation type="submission" date="2018-07" db="EMBL/GenBank/DDBJ databases">
        <authorList>
            <person name="Mckenzie S.K."/>
            <person name="Kronauer D.J.C."/>
        </authorList>
    </citation>
    <scope>NUCLEOTIDE SEQUENCE</scope>
    <source>
        <strain evidence="1">Clonal line C1</strain>
    </source>
</reference>
<gene>
    <name evidence="1" type="ORF">DMN91_002222</name>
</gene>
<proteinExistence type="predicted"/>
<dbReference type="EMBL" id="QOIP01000002">
    <property type="protein sequence ID" value="RLU26059.1"/>
    <property type="molecule type" value="Genomic_DNA"/>
</dbReference>
<name>A0A3L8E1J2_OOCBI</name>